<evidence type="ECO:0000313" key="2">
    <source>
        <dbReference type="EMBL" id="SMX32284.1"/>
    </source>
</evidence>
<evidence type="ECO:0000313" key="3">
    <source>
        <dbReference type="Proteomes" id="UP000207598"/>
    </source>
</evidence>
<dbReference type="PROSITE" id="PS51257">
    <property type="entry name" value="PROKAR_LIPOPROTEIN"/>
    <property type="match status" value="1"/>
</dbReference>
<protein>
    <recommendedName>
        <fullName evidence="4">Group 4 capsule polysaccharide lipoprotein gfcB, YjbF</fullName>
    </recommendedName>
</protein>
<evidence type="ECO:0008006" key="4">
    <source>
        <dbReference type="Google" id="ProtNLM"/>
    </source>
</evidence>
<feature type="signal peptide" evidence="1">
    <location>
        <begin position="1"/>
        <end position="25"/>
    </location>
</feature>
<dbReference type="InterPro" id="IPR023373">
    <property type="entry name" value="YmcC_sf"/>
</dbReference>
<dbReference type="SUPFAM" id="SSF159270">
    <property type="entry name" value="YmcC-like"/>
    <property type="match status" value="1"/>
</dbReference>
<accession>A0A238JQ04</accession>
<name>A0A238JQ04_9RHOB</name>
<keyword evidence="3" id="KW-1185">Reference proteome</keyword>
<reference evidence="2 3" key="1">
    <citation type="submission" date="2017-05" db="EMBL/GenBank/DDBJ databases">
        <authorList>
            <person name="Song R."/>
            <person name="Chenine A.L."/>
            <person name="Ruprecht R.M."/>
        </authorList>
    </citation>
    <scope>NUCLEOTIDE SEQUENCE [LARGE SCALE GENOMIC DNA]</scope>
    <source>
        <strain evidence="2 3">CECT 8898</strain>
    </source>
</reference>
<dbReference type="OrthoDB" id="6237231at2"/>
<dbReference type="AlphaFoldDB" id="A0A238JQ04"/>
<keyword evidence="1" id="KW-0732">Signal</keyword>
<gene>
    <name evidence="2" type="ORF">MAA8898_00206</name>
</gene>
<evidence type="ECO:0000256" key="1">
    <source>
        <dbReference type="SAM" id="SignalP"/>
    </source>
</evidence>
<feature type="chain" id="PRO_5012082418" description="Group 4 capsule polysaccharide lipoprotein gfcB, YjbF" evidence="1">
    <location>
        <begin position="26"/>
        <end position="226"/>
    </location>
</feature>
<organism evidence="2 3">
    <name type="scientific">Maliponia aquimaris</name>
    <dbReference type="NCBI Taxonomy" id="1673631"/>
    <lineage>
        <taxon>Bacteria</taxon>
        <taxon>Pseudomonadati</taxon>
        <taxon>Pseudomonadota</taxon>
        <taxon>Alphaproteobacteria</taxon>
        <taxon>Rhodobacterales</taxon>
        <taxon>Paracoccaceae</taxon>
        <taxon>Maliponia</taxon>
    </lineage>
</organism>
<dbReference type="RefSeq" id="WP_094019106.1">
    <property type="nucleotide sequence ID" value="NZ_FXYF01000001.1"/>
</dbReference>
<proteinExistence type="predicted"/>
<dbReference type="InterPro" id="IPR021308">
    <property type="entry name" value="GfcB"/>
</dbReference>
<dbReference type="Pfam" id="PF11102">
    <property type="entry name" value="YjbF"/>
    <property type="match status" value="1"/>
</dbReference>
<dbReference type="Proteomes" id="UP000207598">
    <property type="component" value="Unassembled WGS sequence"/>
</dbReference>
<sequence>MTRRSITRIGLLLAAALTFSACGNANPEGTALLKQLPNLLLGKKPEPRPVTPQQIATALSSSTASLFLVELERNKSQVLLQDVQRNGPYQTYGNAARNVVVMRDGMITSTRGLGGDLMSSEEDGLHSRVRARAEGTVSYDQRFLTPEDVTIVRRYTCRVTTGGTTPISGGLVQTTGYVVTAACTAADGVSPDFTNTYAVSQDGYVLSAKQWAGPFIGHLITQVLRR</sequence>
<dbReference type="Gene3D" id="2.40.360.10">
    <property type="entry name" value="YmcC-like"/>
    <property type="match status" value="1"/>
</dbReference>
<dbReference type="EMBL" id="FXYF01000001">
    <property type="protein sequence ID" value="SMX32284.1"/>
    <property type="molecule type" value="Genomic_DNA"/>
</dbReference>